<evidence type="ECO:0000313" key="2">
    <source>
        <dbReference type="EMBL" id="MCW9708690.1"/>
    </source>
</evidence>
<comment type="caution">
    <text evidence="2">The sequence shown here is derived from an EMBL/GenBank/DDBJ whole genome shotgun (WGS) entry which is preliminary data.</text>
</comment>
<dbReference type="EMBL" id="JAGGJA010000016">
    <property type="protein sequence ID" value="MCW9708690.1"/>
    <property type="molecule type" value="Genomic_DNA"/>
</dbReference>
<evidence type="ECO:0000259" key="1">
    <source>
        <dbReference type="Pfam" id="PF08818"/>
    </source>
</evidence>
<accession>A0ABT3PS80</accession>
<protein>
    <submittedName>
        <fullName evidence="2">DUF1801 domain-containing protein</fullName>
    </submittedName>
</protein>
<gene>
    <name evidence="2" type="ORF">J6I44_17645</name>
</gene>
<dbReference type="InterPro" id="IPR014922">
    <property type="entry name" value="YdhG-like"/>
</dbReference>
<organism evidence="2 3">
    <name type="scientific">Fodinibius salsisoli</name>
    <dbReference type="NCBI Taxonomy" id="2820877"/>
    <lineage>
        <taxon>Bacteria</taxon>
        <taxon>Pseudomonadati</taxon>
        <taxon>Balneolota</taxon>
        <taxon>Balneolia</taxon>
        <taxon>Balneolales</taxon>
        <taxon>Balneolaceae</taxon>
        <taxon>Fodinibius</taxon>
    </lineage>
</organism>
<evidence type="ECO:0000313" key="3">
    <source>
        <dbReference type="Proteomes" id="UP001207918"/>
    </source>
</evidence>
<dbReference type="RefSeq" id="WP_265767494.1">
    <property type="nucleotide sequence ID" value="NZ_JAGGJA010000016.1"/>
</dbReference>
<name>A0ABT3PS80_9BACT</name>
<proteinExistence type="predicted"/>
<sequence>MAALKTQPNDESVKQFLDAVENKQKREDSFQILEWMRHITGEEPQMWGDSIVGFGSYHYQYESGREGDWFLTGFSPRKQKFSLYIMSGFSRYEKLLDQLGKHKTGKSCLYIKRLSDIDSSVLQALIQESVDYMRSKYPAS</sequence>
<dbReference type="SUPFAM" id="SSF159888">
    <property type="entry name" value="YdhG-like"/>
    <property type="match status" value="1"/>
</dbReference>
<dbReference type="Pfam" id="PF08818">
    <property type="entry name" value="DUF1801"/>
    <property type="match status" value="1"/>
</dbReference>
<feature type="domain" description="YdhG-like" evidence="1">
    <location>
        <begin position="26"/>
        <end position="130"/>
    </location>
</feature>
<reference evidence="2 3" key="1">
    <citation type="submission" date="2021-03" db="EMBL/GenBank/DDBJ databases">
        <title>Aliifodinibius sp. nov., a new bacterium isolated from saline soil.</title>
        <authorList>
            <person name="Galisteo C."/>
            <person name="De La Haba R."/>
            <person name="Sanchez-Porro C."/>
            <person name="Ventosa A."/>
        </authorList>
    </citation>
    <scope>NUCLEOTIDE SEQUENCE [LARGE SCALE GENOMIC DNA]</scope>
    <source>
        <strain evidence="2 3">1BSP15-2V2</strain>
    </source>
</reference>
<dbReference type="Proteomes" id="UP001207918">
    <property type="component" value="Unassembled WGS sequence"/>
</dbReference>
<keyword evidence="3" id="KW-1185">Reference proteome</keyword>